<dbReference type="Proteomes" id="UP000199220">
    <property type="component" value="Unassembled WGS sequence"/>
</dbReference>
<dbReference type="EMBL" id="FNTX01000001">
    <property type="protein sequence ID" value="SEE23299.1"/>
    <property type="molecule type" value="Genomic_DNA"/>
</dbReference>
<evidence type="ECO:0000313" key="1">
    <source>
        <dbReference type="EMBL" id="SEE23299.1"/>
    </source>
</evidence>
<sequence>MVDDLQVVAPLGPLASDAEVLAAVDVFSDVQGSNVRLQE</sequence>
<keyword evidence="2" id="KW-1185">Reference proteome</keyword>
<proteinExistence type="predicted"/>
<protein>
    <submittedName>
        <fullName evidence="1">Uncharacterized protein</fullName>
    </submittedName>
</protein>
<evidence type="ECO:0000313" key="2">
    <source>
        <dbReference type="Proteomes" id="UP000199220"/>
    </source>
</evidence>
<accession>A0A1H5H5T9</accession>
<dbReference type="STRING" id="648782.SAMN04488554_1863"/>
<dbReference type="AlphaFoldDB" id="A0A1H5H5T9"/>
<name>A0A1H5H5T9_9MICO</name>
<gene>
    <name evidence="1" type="ORF">SAMN04488554_1863</name>
</gene>
<organism evidence="1 2">
    <name type="scientific">Ruania alba</name>
    <dbReference type="NCBI Taxonomy" id="648782"/>
    <lineage>
        <taxon>Bacteria</taxon>
        <taxon>Bacillati</taxon>
        <taxon>Actinomycetota</taxon>
        <taxon>Actinomycetes</taxon>
        <taxon>Micrococcales</taxon>
        <taxon>Ruaniaceae</taxon>
        <taxon>Ruania</taxon>
    </lineage>
</organism>
<reference evidence="2" key="1">
    <citation type="submission" date="2016-10" db="EMBL/GenBank/DDBJ databases">
        <authorList>
            <person name="Varghese N."/>
            <person name="Submissions S."/>
        </authorList>
    </citation>
    <scope>NUCLEOTIDE SEQUENCE [LARGE SCALE GENOMIC DNA]</scope>
    <source>
        <strain evidence="2">DSM 21368</strain>
    </source>
</reference>